<feature type="compositionally biased region" description="Polar residues" evidence="1">
    <location>
        <begin position="88"/>
        <end position="124"/>
    </location>
</feature>
<feature type="compositionally biased region" description="Basic residues" evidence="1">
    <location>
        <begin position="146"/>
        <end position="163"/>
    </location>
</feature>
<keyword evidence="4" id="KW-1185">Reference proteome</keyword>
<evidence type="ECO:0000313" key="3">
    <source>
        <dbReference type="EMBL" id="KAF2722417.1"/>
    </source>
</evidence>
<name>A0A9P4Q896_9PEZI</name>
<feature type="domain" description="G-patch" evidence="2">
    <location>
        <begin position="457"/>
        <end position="505"/>
    </location>
</feature>
<sequence length="626" mass="68566">MSVPSKKTGMSLYADLLGDSKGASTISSAPVKYNPSDAGNEAQEPPKKKDASLQFQPIKRPQVKGKKPAFGGGSGGVAAAAAAATGGNSSNTTDKQASNSAPSEAISSTSDKAPTGKNLPQHQLSKLEDWVGDEEEDEYYLAQQQRARRERGGKRGRQQKKKRDKEQSRTWDWDDIYDPTLPNKYADYKNSEEEYRDIRDWKNRLYHHQLREQEKKDVRSASTYTAKPKITFGLNFAPPAFDDTPQKPLSLQGNNDGYWPPRPPSESAAPVLDNVTGEDAYARRLRMNGVVETQNAGPISSPPPPPPPLVSDPTIPPPPDTSLPSNPDRAASDIALKKAEAAAKVAAFKAKVEAAKAKSGAAQMSTPSLPPSQIDLNQNLQPQSEQSQLNSQSSPPAPQECTPRSVAHGVVSAAPVRYKLPPPPADLPKEEDVMDVDDLQQQPDEEEERYKARRAAKKNFGANLMKKWGWKGKDHGIGAEGNEGIVSAVQMKIGKGNKGLEMNASGKVATFSGGKRRKTEQGDEEFIIWNVVKFSGMLRGMNVDHEIEHNNLMQDIGDNMVEQYGRVERMFVWRQAMGGNDEVFVKFTTDIGALRAQQACNGQIYAENTIEAQLWPSEKFENGIYA</sequence>
<comment type="caution">
    <text evidence="3">The sequence shown here is derived from an EMBL/GenBank/DDBJ whole genome shotgun (WGS) entry which is preliminary data.</text>
</comment>
<feature type="compositionally biased region" description="Acidic residues" evidence="1">
    <location>
        <begin position="130"/>
        <end position="139"/>
    </location>
</feature>
<accession>A0A9P4Q896</accession>
<dbReference type="InterPro" id="IPR012677">
    <property type="entry name" value="Nucleotide-bd_a/b_plait_sf"/>
</dbReference>
<proteinExistence type="predicted"/>
<dbReference type="Proteomes" id="UP000799441">
    <property type="component" value="Unassembled WGS sequence"/>
</dbReference>
<organism evidence="3 4">
    <name type="scientific">Polychaeton citri CBS 116435</name>
    <dbReference type="NCBI Taxonomy" id="1314669"/>
    <lineage>
        <taxon>Eukaryota</taxon>
        <taxon>Fungi</taxon>
        <taxon>Dikarya</taxon>
        <taxon>Ascomycota</taxon>
        <taxon>Pezizomycotina</taxon>
        <taxon>Dothideomycetes</taxon>
        <taxon>Dothideomycetidae</taxon>
        <taxon>Capnodiales</taxon>
        <taxon>Capnodiaceae</taxon>
        <taxon>Polychaeton</taxon>
    </lineage>
</organism>
<evidence type="ECO:0000256" key="1">
    <source>
        <dbReference type="SAM" id="MobiDB-lite"/>
    </source>
</evidence>
<dbReference type="OrthoDB" id="5411533at2759"/>
<evidence type="ECO:0000259" key="2">
    <source>
        <dbReference type="PROSITE" id="PS50174"/>
    </source>
</evidence>
<protein>
    <recommendedName>
        <fullName evidence="2">G-patch domain-containing protein</fullName>
    </recommendedName>
</protein>
<evidence type="ECO:0000313" key="4">
    <source>
        <dbReference type="Proteomes" id="UP000799441"/>
    </source>
</evidence>
<dbReference type="InterPro" id="IPR000467">
    <property type="entry name" value="G_patch_dom"/>
</dbReference>
<feature type="compositionally biased region" description="Low complexity" evidence="1">
    <location>
        <begin position="77"/>
        <end position="87"/>
    </location>
</feature>
<dbReference type="GO" id="GO:0045292">
    <property type="term" value="P:mRNA cis splicing, via spliceosome"/>
    <property type="evidence" value="ECO:0007669"/>
    <property type="project" value="InterPro"/>
</dbReference>
<dbReference type="PROSITE" id="PS50174">
    <property type="entry name" value="G_PATCH"/>
    <property type="match status" value="1"/>
</dbReference>
<dbReference type="PANTHER" id="PTHR13288">
    <property type="entry name" value="SPLICING FACTOR 45 SPF45"/>
    <property type="match status" value="1"/>
</dbReference>
<feature type="region of interest" description="Disordered" evidence="1">
    <location>
        <begin position="349"/>
        <end position="434"/>
    </location>
</feature>
<dbReference type="SUPFAM" id="SSF54928">
    <property type="entry name" value="RNA-binding domain, RBD"/>
    <property type="match status" value="1"/>
</dbReference>
<feature type="compositionally biased region" description="Pro residues" evidence="1">
    <location>
        <begin position="300"/>
        <end position="321"/>
    </location>
</feature>
<dbReference type="Gene3D" id="3.30.70.330">
    <property type="match status" value="1"/>
</dbReference>
<dbReference type="PANTHER" id="PTHR13288:SF8">
    <property type="entry name" value="SPLICING FACTOR 45"/>
    <property type="match status" value="1"/>
</dbReference>
<dbReference type="GO" id="GO:0003676">
    <property type="term" value="F:nucleic acid binding"/>
    <property type="evidence" value="ECO:0007669"/>
    <property type="project" value="InterPro"/>
</dbReference>
<feature type="compositionally biased region" description="Low complexity" evidence="1">
    <location>
        <begin position="376"/>
        <end position="394"/>
    </location>
</feature>
<dbReference type="GO" id="GO:0071011">
    <property type="term" value="C:precatalytic spliceosome"/>
    <property type="evidence" value="ECO:0007669"/>
    <property type="project" value="TreeGrafter"/>
</dbReference>
<reference evidence="3" key="1">
    <citation type="journal article" date="2020" name="Stud. Mycol.">
        <title>101 Dothideomycetes genomes: a test case for predicting lifestyles and emergence of pathogens.</title>
        <authorList>
            <person name="Haridas S."/>
            <person name="Albert R."/>
            <person name="Binder M."/>
            <person name="Bloem J."/>
            <person name="Labutti K."/>
            <person name="Salamov A."/>
            <person name="Andreopoulos B."/>
            <person name="Baker S."/>
            <person name="Barry K."/>
            <person name="Bills G."/>
            <person name="Bluhm B."/>
            <person name="Cannon C."/>
            <person name="Castanera R."/>
            <person name="Culley D."/>
            <person name="Daum C."/>
            <person name="Ezra D."/>
            <person name="Gonzalez J."/>
            <person name="Henrissat B."/>
            <person name="Kuo A."/>
            <person name="Liang C."/>
            <person name="Lipzen A."/>
            <person name="Lutzoni F."/>
            <person name="Magnuson J."/>
            <person name="Mondo S."/>
            <person name="Nolan M."/>
            <person name="Ohm R."/>
            <person name="Pangilinan J."/>
            <person name="Park H.-J."/>
            <person name="Ramirez L."/>
            <person name="Alfaro M."/>
            <person name="Sun H."/>
            <person name="Tritt A."/>
            <person name="Yoshinaga Y."/>
            <person name="Zwiers L.-H."/>
            <person name="Turgeon B."/>
            <person name="Goodwin S."/>
            <person name="Spatafora J."/>
            <person name="Crous P."/>
            <person name="Grigoriev I."/>
        </authorList>
    </citation>
    <scope>NUCLEOTIDE SEQUENCE</scope>
    <source>
        <strain evidence="3">CBS 116435</strain>
    </source>
</reference>
<dbReference type="AlphaFoldDB" id="A0A9P4Q896"/>
<feature type="region of interest" description="Disordered" evidence="1">
    <location>
        <begin position="233"/>
        <end position="335"/>
    </location>
</feature>
<dbReference type="InterPro" id="IPR040052">
    <property type="entry name" value="RBM17"/>
</dbReference>
<dbReference type="InterPro" id="IPR035979">
    <property type="entry name" value="RBD_domain_sf"/>
</dbReference>
<gene>
    <name evidence="3" type="ORF">K431DRAFT_283850</name>
</gene>
<dbReference type="EMBL" id="MU003782">
    <property type="protein sequence ID" value="KAF2722417.1"/>
    <property type="molecule type" value="Genomic_DNA"/>
</dbReference>
<feature type="region of interest" description="Disordered" evidence="1">
    <location>
        <begin position="24"/>
        <end position="176"/>
    </location>
</feature>